<sequence>MKRALVATLVGTLVIGLTQTVASASVKPGAVCKNVGQINTTAGKRYICVKKGTKLLWSKGVAVKSTAPTPKPTLEPLPRFEDNYKASLASLEQCRLRETQNISGAGPKGFPIRSIAGLPQTGELKIAIIPVDFANAPGPGVPGDTYAKDLTEIVEWGKFFTRSKLNYKPELVSKTWVRAPKNAEWYVCLYCQKGAKSELQPIGTALQEIISLVDPKYDFTGVKFVYFVFPLKAERDFGTSLYFHRVDIQTAEGNQTIAAYGEMGGFSNPNNPNDPAFSRIKIWDHLIHELLHFQGFVGHGVINGSDLNIMTNQWGASSAVTSWEGFLAGWYDEADINCIDKSKLTNSVYVTMSSIDQMGDKPISTMIRLSDEELIVIEKRQNGRYSDFKQSQWFPNMNNFTAYSVNVNKAQYRNDADPDSESKNFWQSIRENGKVPIVKSVTYKGITIEVVGENQVKITSS</sequence>
<accession>A0A6J6KST7</accession>
<name>A0A6J6KST7_9ZZZZ</name>
<organism evidence="1">
    <name type="scientific">freshwater metagenome</name>
    <dbReference type="NCBI Taxonomy" id="449393"/>
    <lineage>
        <taxon>unclassified sequences</taxon>
        <taxon>metagenomes</taxon>
        <taxon>ecological metagenomes</taxon>
    </lineage>
</organism>
<dbReference type="EMBL" id="CAEZWK010000009">
    <property type="protein sequence ID" value="CAB4651029.1"/>
    <property type="molecule type" value="Genomic_DNA"/>
</dbReference>
<evidence type="ECO:0000313" key="1">
    <source>
        <dbReference type="EMBL" id="CAB4651029.1"/>
    </source>
</evidence>
<proteinExistence type="predicted"/>
<dbReference type="AlphaFoldDB" id="A0A6J6KST7"/>
<reference evidence="1" key="1">
    <citation type="submission" date="2020-05" db="EMBL/GenBank/DDBJ databases">
        <authorList>
            <person name="Chiriac C."/>
            <person name="Salcher M."/>
            <person name="Ghai R."/>
            <person name="Kavagutti S V."/>
        </authorList>
    </citation>
    <scope>NUCLEOTIDE SEQUENCE</scope>
</reference>
<protein>
    <submittedName>
        <fullName evidence="1">Unannotated protein</fullName>
    </submittedName>
</protein>
<gene>
    <name evidence="1" type="ORF">UFOPK2245_00566</name>
</gene>